<keyword evidence="5" id="KW-0970">Cilium biogenesis/degradation</keyword>
<comment type="caution">
    <text evidence="13">The sequence shown here is derived from an EMBL/GenBank/DDBJ whole genome shotgun (WGS) entry which is preliminary data.</text>
</comment>
<feature type="transmembrane region" description="Helical" evidence="12">
    <location>
        <begin position="281"/>
        <end position="305"/>
    </location>
</feature>
<keyword evidence="6 12" id="KW-1133">Transmembrane helix</keyword>
<feature type="compositionally biased region" description="Basic and acidic residues" evidence="11">
    <location>
        <begin position="56"/>
        <end position="66"/>
    </location>
</feature>
<feature type="compositionally biased region" description="Polar residues" evidence="11">
    <location>
        <begin position="37"/>
        <end position="53"/>
    </location>
</feature>
<evidence type="ECO:0000256" key="2">
    <source>
        <dbReference type="ARBA" id="ARBA00004141"/>
    </source>
</evidence>
<feature type="region of interest" description="Disordered" evidence="11">
    <location>
        <begin position="1"/>
        <end position="144"/>
    </location>
</feature>
<dbReference type="Proteomes" id="UP000597762">
    <property type="component" value="Unassembled WGS sequence"/>
</dbReference>
<comment type="subcellular location">
    <subcellularLocation>
        <location evidence="1">Cell projection</location>
        <location evidence="1">Cilium</location>
    </subcellularLocation>
    <subcellularLocation>
        <location evidence="2">Membrane</location>
        <topology evidence="2">Multi-pass membrane protein</topology>
    </subcellularLocation>
</comment>
<feature type="compositionally biased region" description="Basic residues" evidence="11">
    <location>
        <begin position="129"/>
        <end position="138"/>
    </location>
</feature>
<evidence type="ECO:0000256" key="4">
    <source>
        <dbReference type="ARBA" id="ARBA00022692"/>
    </source>
</evidence>
<dbReference type="EMBL" id="CAHIKZ030000628">
    <property type="protein sequence ID" value="CAE1230053.1"/>
    <property type="molecule type" value="Genomic_DNA"/>
</dbReference>
<dbReference type="Pfam" id="PF15383">
    <property type="entry name" value="TMEM237"/>
    <property type="match status" value="1"/>
</dbReference>
<feature type="transmembrane region" description="Helical" evidence="12">
    <location>
        <begin position="248"/>
        <end position="269"/>
    </location>
</feature>
<feature type="compositionally biased region" description="Polar residues" evidence="11">
    <location>
        <begin position="77"/>
        <end position="92"/>
    </location>
</feature>
<comment type="function">
    <text evidence="10">Component of the transition zone in primary cilia. Required for ciliogenesis.</text>
</comment>
<accession>A0A812BHB9</accession>
<name>A0A812BHB9_ACAPH</name>
<keyword evidence="9" id="KW-0966">Cell projection</keyword>
<keyword evidence="4 12" id="KW-0812">Transmembrane</keyword>
<protein>
    <submittedName>
        <fullName evidence="13">TMEM237</fullName>
    </submittedName>
</protein>
<evidence type="ECO:0000313" key="13">
    <source>
        <dbReference type="EMBL" id="CAE1230053.1"/>
    </source>
</evidence>
<keyword evidence="8 12" id="KW-0472">Membrane</keyword>
<dbReference type="GO" id="GO:0060271">
    <property type="term" value="P:cilium assembly"/>
    <property type="evidence" value="ECO:0007669"/>
    <property type="project" value="TreeGrafter"/>
</dbReference>
<evidence type="ECO:0000256" key="3">
    <source>
        <dbReference type="ARBA" id="ARBA00008783"/>
    </source>
</evidence>
<evidence type="ECO:0000313" key="14">
    <source>
        <dbReference type="Proteomes" id="UP000597762"/>
    </source>
</evidence>
<evidence type="ECO:0000256" key="12">
    <source>
        <dbReference type="SAM" id="Phobius"/>
    </source>
</evidence>
<feature type="transmembrane region" description="Helical" evidence="12">
    <location>
        <begin position="372"/>
        <end position="392"/>
    </location>
</feature>
<feature type="compositionally biased region" description="Polar residues" evidence="11">
    <location>
        <begin position="105"/>
        <end position="117"/>
    </location>
</feature>
<evidence type="ECO:0000256" key="6">
    <source>
        <dbReference type="ARBA" id="ARBA00022989"/>
    </source>
</evidence>
<dbReference type="PANTHER" id="PTHR28388">
    <property type="entry name" value="TRANSMEMBRANE PROTEIN 237"/>
    <property type="match status" value="1"/>
</dbReference>
<dbReference type="PANTHER" id="PTHR28388:SF1">
    <property type="entry name" value="TRANSMEMBRANE PROTEIN 237"/>
    <property type="match status" value="1"/>
</dbReference>
<comment type="similarity">
    <text evidence="3">Belongs to the TMEM237 family.</text>
</comment>
<dbReference type="InterPro" id="IPR029409">
    <property type="entry name" value="TMEM237"/>
</dbReference>
<organism evidence="13 14">
    <name type="scientific">Acanthosepion pharaonis</name>
    <name type="common">Pharaoh cuttlefish</name>
    <name type="synonym">Sepia pharaonis</name>
    <dbReference type="NCBI Taxonomy" id="158019"/>
    <lineage>
        <taxon>Eukaryota</taxon>
        <taxon>Metazoa</taxon>
        <taxon>Spiralia</taxon>
        <taxon>Lophotrochozoa</taxon>
        <taxon>Mollusca</taxon>
        <taxon>Cephalopoda</taxon>
        <taxon>Coleoidea</taxon>
        <taxon>Decapodiformes</taxon>
        <taxon>Sepiida</taxon>
        <taxon>Sepiina</taxon>
        <taxon>Sepiidae</taxon>
        <taxon>Acanthosepion</taxon>
    </lineage>
</organism>
<evidence type="ECO:0000256" key="5">
    <source>
        <dbReference type="ARBA" id="ARBA00022794"/>
    </source>
</evidence>
<dbReference type="AlphaFoldDB" id="A0A812BHB9"/>
<evidence type="ECO:0000256" key="9">
    <source>
        <dbReference type="ARBA" id="ARBA00023273"/>
    </source>
</evidence>
<evidence type="ECO:0000256" key="8">
    <source>
        <dbReference type="ARBA" id="ARBA00023136"/>
    </source>
</evidence>
<dbReference type="OrthoDB" id="550113at2759"/>
<evidence type="ECO:0000256" key="1">
    <source>
        <dbReference type="ARBA" id="ARBA00004138"/>
    </source>
</evidence>
<dbReference type="GO" id="GO:0016020">
    <property type="term" value="C:membrane"/>
    <property type="evidence" value="ECO:0007669"/>
    <property type="project" value="UniProtKB-SubCell"/>
</dbReference>
<gene>
    <name evidence="13" type="ORF">SPHA_17552</name>
</gene>
<evidence type="ECO:0000256" key="7">
    <source>
        <dbReference type="ARBA" id="ARBA00023069"/>
    </source>
</evidence>
<keyword evidence="14" id="KW-1185">Reference proteome</keyword>
<feature type="transmembrane region" description="Helical" evidence="12">
    <location>
        <begin position="317"/>
        <end position="345"/>
    </location>
</feature>
<proteinExistence type="inferred from homology"/>
<keyword evidence="7" id="KW-0969">Cilium</keyword>
<evidence type="ECO:0000256" key="11">
    <source>
        <dbReference type="SAM" id="MobiDB-lite"/>
    </source>
</evidence>
<dbReference type="GO" id="GO:0035869">
    <property type="term" value="C:ciliary transition zone"/>
    <property type="evidence" value="ECO:0007669"/>
    <property type="project" value="TreeGrafter"/>
</dbReference>
<evidence type="ECO:0000256" key="10">
    <source>
        <dbReference type="ARBA" id="ARBA00025631"/>
    </source>
</evidence>
<reference evidence="13" key="1">
    <citation type="submission" date="2021-01" db="EMBL/GenBank/DDBJ databases">
        <authorList>
            <person name="Li R."/>
            <person name="Bekaert M."/>
        </authorList>
    </citation>
    <scope>NUCLEOTIDE SEQUENCE</scope>
    <source>
        <strain evidence="13">Farmed</strain>
    </source>
</reference>
<sequence>MAEENTPRNNDPNKLPPISPRSLPSLSKPKKKKRAVNKSNGEINSSFTKSPGSDLSPDKLQTEEIFKSPSNRVLPPIQTSLSSPENVSNESQLSEKRKKKKKSEQGTVSYSEETLTENGFDEPLTNGTPRKKKKKRKKNADDGEEVADEYLNTLLYDLGSIEEDVVTSPEPPADIPSSLVTPTIHSQPADILYIETNRKFKATPKSKAIIHSTEPVPVTENQFHPVGSIPQQTTLEFAINTHQIWKGLCLFIHGLTAGIGLWHIVLVTILSRKGYQEFLEIYAGLALPMQSIFYTLLVICVVSVCDRYDISNITHRFLLRSLTLQTGAVSVIIYFICLILSVSVANIDDKMYLHNNNTRLFNTDKELEEDVALWKIINILRGVGAVFGWFVLSITPNADRLSESLLEVTDNVIGITVQQESVMIA</sequence>